<keyword evidence="4" id="KW-1185">Reference proteome</keyword>
<reference evidence="3" key="1">
    <citation type="submission" date="2022-05" db="EMBL/GenBank/DDBJ databases">
        <title>The Musa troglodytarum L. genome provides insights into the mechanism of non-climacteric behaviour and enrichment of carotenoids.</title>
        <authorList>
            <person name="Wang J."/>
        </authorList>
    </citation>
    <scope>NUCLEOTIDE SEQUENCE</scope>
    <source>
        <tissue evidence="3">Leaf</tissue>
    </source>
</reference>
<dbReference type="AlphaFoldDB" id="A0A9E7JPF3"/>
<dbReference type="Proteomes" id="UP001055439">
    <property type="component" value="Chromosome 2"/>
</dbReference>
<protein>
    <submittedName>
        <fullName evidence="3">Uncharacterized protein</fullName>
    </submittedName>
</protein>
<accession>A0A9E7JPF3</accession>
<proteinExistence type="predicted"/>
<gene>
    <name evidence="3" type="ORF">MUK42_26480</name>
</gene>
<name>A0A9E7JPF3_9LILI</name>
<evidence type="ECO:0000256" key="1">
    <source>
        <dbReference type="ARBA" id="ARBA00004123"/>
    </source>
</evidence>
<dbReference type="EMBL" id="CP097504">
    <property type="protein sequence ID" value="URD88966.1"/>
    <property type="molecule type" value="Genomic_DNA"/>
</dbReference>
<dbReference type="PANTHER" id="PTHR33172">
    <property type="entry name" value="OS08G0516900 PROTEIN"/>
    <property type="match status" value="1"/>
</dbReference>
<dbReference type="OrthoDB" id="1938584at2759"/>
<evidence type="ECO:0000313" key="4">
    <source>
        <dbReference type="Proteomes" id="UP001055439"/>
    </source>
</evidence>
<dbReference type="PANTHER" id="PTHR33172:SF38">
    <property type="entry name" value="GENOME ASSEMBLY, CHROMOSOME: A01"/>
    <property type="match status" value="1"/>
</dbReference>
<evidence type="ECO:0000256" key="2">
    <source>
        <dbReference type="ARBA" id="ARBA00023242"/>
    </source>
</evidence>
<comment type="subcellular location">
    <subcellularLocation>
        <location evidence="1">Nucleus</location>
    </subcellularLocation>
</comment>
<evidence type="ECO:0000313" key="3">
    <source>
        <dbReference type="EMBL" id="URD88967.1"/>
    </source>
</evidence>
<dbReference type="GO" id="GO:0005634">
    <property type="term" value="C:nucleus"/>
    <property type="evidence" value="ECO:0007669"/>
    <property type="project" value="UniProtKB-SubCell"/>
</dbReference>
<dbReference type="GO" id="GO:0006950">
    <property type="term" value="P:response to stress"/>
    <property type="evidence" value="ECO:0007669"/>
    <property type="project" value="UniProtKB-ARBA"/>
</dbReference>
<dbReference type="EMBL" id="CP097504">
    <property type="protein sequence ID" value="URD88967.1"/>
    <property type="molecule type" value="Genomic_DNA"/>
</dbReference>
<keyword evidence="2" id="KW-0539">Nucleus</keyword>
<organism evidence="3 4">
    <name type="scientific">Musa troglodytarum</name>
    <name type="common">fe'i banana</name>
    <dbReference type="NCBI Taxonomy" id="320322"/>
    <lineage>
        <taxon>Eukaryota</taxon>
        <taxon>Viridiplantae</taxon>
        <taxon>Streptophyta</taxon>
        <taxon>Embryophyta</taxon>
        <taxon>Tracheophyta</taxon>
        <taxon>Spermatophyta</taxon>
        <taxon>Magnoliopsida</taxon>
        <taxon>Liliopsida</taxon>
        <taxon>Zingiberales</taxon>
        <taxon>Musaceae</taxon>
        <taxon>Musa</taxon>
    </lineage>
</organism>
<sequence>MSTTSTQDLGVLHHTFDMGSLKTHLPPKRKGLSRYFSGESKSFACLADAKCIDDLKKTDVPESKRRKYLDRQATACHHHIYPTLLQQH</sequence>
<dbReference type="InterPro" id="IPR051992">
    <property type="entry name" value="OxStress_Response_Reg"/>
</dbReference>